<dbReference type="PANTHER" id="PTHR10160">
    <property type="entry name" value="NAD(P) TRANSHYDROGENASE"/>
    <property type="match status" value="1"/>
</dbReference>
<dbReference type="GO" id="GO:0006740">
    <property type="term" value="P:NADPH regeneration"/>
    <property type="evidence" value="ECO:0007669"/>
    <property type="project" value="TreeGrafter"/>
</dbReference>
<reference evidence="10" key="1">
    <citation type="submission" date="2021-08" db="EMBL/GenBank/DDBJ databases">
        <title>Genome of a novel bacterium of the phylum Verrucomicrobia, Oleiharenicola sp. KSB-15.</title>
        <authorList>
            <person name="Chung J.-H."/>
            <person name="Ahn J.-H."/>
            <person name="Yoon Y."/>
            <person name="Kim D.-Y."/>
            <person name="An S.-H."/>
            <person name="Park I."/>
            <person name="Yeon J."/>
        </authorList>
    </citation>
    <scope>NUCLEOTIDE SEQUENCE</scope>
    <source>
        <strain evidence="10">KSB-15</strain>
    </source>
</reference>
<dbReference type="CDD" id="cd05304">
    <property type="entry name" value="Rubrum_tdh"/>
    <property type="match status" value="1"/>
</dbReference>
<dbReference type="EC" id="7.1.1.1" evidence="2"/>
<dbReference type="InterPro" id="IPR007886">
    <property type="entry name" value="AlaDH/PNT_N"/>
</dbReference>
<evidence type="ECO:0000256" key="2">
    <source>
        <dbReference type="ARBA" id="ARBA00012943"/>
    </source>
</evidence>
<proteinExistence type="predicted"/>
<dbReference type="Gene3D" id="3.40.50.720">
    <property type="entry name" value="NAD(P)-binding Rossmann-like Domain"/>
    <property type="match status" value="2"/>
</dbReference>
<evidence type="ECO:0000256" key="4">
    <source>
        <dbReference type="ARBA" id="ARBA00022857"/>
    </source>
</evidence>
<protein>
    <recommendedName>
        <fullName evidence="2">proton-translocating NAD(P)(+) transhydrogenase</fullName>
        <ecNumber evidence="2">7.1.1.1</ecNumber>
    </recommendedName>
</protein>
<dbReference type="PANTHER" id="PTHR10160:SF19">
    <property type="entry name" value="PROTON-TRANSLOCATING NAD(P)(+) TRANSHYDROGENASE"/>
    <property type="match status" value="1"/>
</dbReference>
<dbReference type="SUPFAM" id="SSF52283">
    <property type="entry name" value="Formate/glycerate dehydrogenase catalytic domain-like"/>
    <property type="match status" value="1"/>
</dbReference>
<gene>
    <name evidence="10" type="ORF">K0B96_02305</name>
</gene>
<keyword evidence="4" id="KW-0521">NADP</keyword>
<dbReference type="KEGG" id="ole:K0B96_02305"/>
<accession>A0A8F9TUF3</accession>
<dbReference type="EMBL" id="CP080507">
    <property type="protein sequence ID" value="QYM79469.1"/>
    <property type="molecule type" value="Genomic_DNA"/>
</dbReference>
<evidence type="ECO:0000259" key="9">
    <source>
        <dbReference type="SMART" id="SM01003"/>
    </source>
</evidence>
<dbReference type="Proteomes" id="UP000825051">
    <property type="component" value="Chromosome"/>
</dbReference>
<keyword evidence="3" id="KW-0547">Nucleotide-binding</keyword>
<dbReference type="InterPro" id="IPR036291">
    <property type="entry name" value="NAD(P)-bd_dom_sf"/>
</dbReference>
<feature type="domain" description="Alanine dehydrogenase/pyridine nucleotide transhydrogenase N-terminal" evidence="9">
    <location>
        <begin position="4"/>
        <end position="139"/>
    </location>
</feature>
<evidence type="ECO:0000256" key="7">
    <source>
        <dbReference type="ARBA" id="ARBA00048202"/>
    </source>
</evidence>
<evidence type="ECO:0000313" key="11">
    <source>
        <dbReference type="Proteomes" id="UP000825051"/>
    </source>
</evidence>
<dbReference type="SMART" id="SM01002">
    <property type="entry name" value="AlaDh_PNT_C"/>
    <property type="match status" value="1"/>
</dbReference>
<dbReference type="GO" id="GO:0050661">
    <property type="term" value="F:NADP binding"/>
    <property type="evidence" value="ECO:0007669"/>
    <property type="project" value="TreeGrafter"/>
</dbReference>
<dbReference type="Pfam" id="PF05222">
    <property type="entry name" value="AlaDh_PNT_N"/>
    <property type="match status" value="1"/>
</dbReference>
<keyword evidence="11" id="KW-1185">Reference proteome</keyword>
<feature type="domain" description="Alanine dehydrogenase/pyridine nucleotide transhydrogenase NAD(H)-binding" evidence="8">
    <location>
        <begin position="148"/>
        <end position="313"/>
    </location>
</feature>
<dbReference type="GO" id="GO:0008750">
    <property type="term" value="F:proton-translocating NAD(P)+ transhydrogenase activity"/>
    <property type="evidence" value="ECO:0007669"/>
    <property type="project" value="UniProtKB-EC"/>
</dbReference>
<dbReference type="Pfam" id="PF01262">
    <property type="entry name" value="AlaDh_PNT_C"/>
    <property type="match status" value="1"/>
</dbReference>
<organism evidence="10 11">
    <name type="scientific">Horticoccus luteus</name>
    <dbReference type="NCBI Taxonomy" id="2862869"/>
    <lineage>
        <taxon>Bacteria</taxon>
        <taxon>Pseudomonadati</taxon>
        <taxon>Verrucomicrobiota</taxon>
        <taxon>Opitutia</taxon>
        <taxon>Opitutales</taxon>
        <taxon>Opitutaceae</taxon>
        <taxon>Horticoccus</taxon>
    </lineage>
</organism>
<keyword evidence="6" id="KW-0520">NAD</keyword>
<dbReference type="SMART" id="SM01003">
    <property type="entry name" value="AlaDh_PNT_N"/>
    <property type="match status" value="1"/>
</dbReference>
<comment type="catalytic activity">
    <reaction evidence="7">
        <text>NAD(+) + NADPH + H(+)(in) = NADH + NADP(+) + H(+)(out)</text>
        <dbReference type="Rhea" id="RHEA:47992"/>
        <dbReference type="ChEBI" id="CHEBI:15378"/>
        <dbReference type="ChEBI" id="CHEBI:57540"/>
        <dbReference type="ChEBI" id="CHEBI:57783"/>
        <dbReference type="ChEBI" id="CHEBI:57945"/>
        <dbReference type="ChEBI" id="CHEBI:58349"/>
        <dbReference type="EC" id="7.1.1.1"/>
    </reaction>
</comment>
<dbReference type="InterPro" id="IPR007698">
    <property type="entry name" value="AlaDH/PNT_NAD(H)-bd"/>
</dbReference>
<evidence type="ECO:0000256" key="1">
    <source>
        <dbReference type="ARBA" id="ARBA00003943"/>
    </source>
</evidence>
<evidence type="ECO:0000256" key="3">
    <source>
        <dbReference type="ARBA" id="ARBA00022741"/>
    </source>
</evidence>
<dbReference type="AlphaFoldDB" id="A0A8F9TUF3"/>
<comment type="function">
    <text evidence="1">The transhydrogenation between NADH and NADP is coupled to respiration and ATP hydrolysis and functions as a proton pump across the membrane.</text>
</comment>
<name>A0A8F9TUF3_9BACT</name>
<dbReference type="SUPFAM" id="SSF51735">
    <property type="entry name" value="NAD(P)-binding Rossmann-fold domains"/>
    <property type="match status" value="1"/>
</dbReference>
<dbReference type="RefSeq" id="WP_220163378.1">
    <property type="nucleotide sequence ID" value="NZ_CP080507.1"/>
</dbReference>
<dbReference type="GO" id="GO:0005886">
    <property type="term" value="C:plasma membrane"/>
    <property type="evidence" value="ECO:0007669"/>
    <property type="project" value="TreeGrafter"/>
</dbReference>
<evidence type="ECO:0000313" key="10">
    <source>
        <dbReference type="EMBL" id="QYM79469.1"/>
    </source>
</evidence>
<evidence type="ECO:0000259" key="8">
    <source>
        <dbReference type="SMART" id="SM01002"/>
    </source>
</evidence>
<sequence length="377" mass="39337">MICYVPAENAGRETRAALTPATAQALGKLGLELHAQAGLGRASNYPDADYTAAGVTLTNNDAAELAAADIVLRVRKPSLDEIRRMKRGALHVSFLDPFNEPDLIAAFAAAGISAVSLEMIPRTTLAQKMDALSSQASLAGYAAVIEAAQRLKMALPMMMTPAGTIMPARVFVIGAGVAGLQAIATAKRLGARIDAFDTRPVVEEQVRSLGAKFVKIDLGQTGQTAGGYAQALTPEQIAKQQAGMAKICAQSDIVITTAKLFGRKAPRVVTQAMLDGMKPGSVVVDLAVESGGNVEGSRSGEDVVTANGVTIIGNPNLEGTVAYHATQVLAANFAAWLTHFWDDKAKTLHLDPADEILKGCLITQGGAIVHPQFGAKA</sequence>
<keyword evidence="5" id="KW-1278">Translocase</keyword>
<evidence type="ECO:0000256" key="5">
    <source>
        <dbReference type="ARBA" id="ARBA00022967"/>
    </source>
</evidence>
<evidence type="ECO:0000256" key="6">
    <source>
        <dbReference type="ARBA" id="ARBA00023027"/>
    </source>
</evidence>